<proteinExistence type="predicted"/>
<evidence type="ECO:0000313" key="3">
    <source>
        <dbReference type="Proteomes" id="UP000004491"/>
    </source>
</evidence>
<reference evidence="2" key="1">
    <citation type="journal article" date="2011" name="ISME J.">
        <title>The endosymbionts of the deep-sea tubeworms Riftia pachyptila and Tevnia jerichonana share an identical physiology as revealed by proteogenomic analyses.</title>
        <authorList>
            <person name="Gardebrecht A."/>
            <person name="Markert S."/>
            <person name="Felbeck H."/>
            <person name="Thuermer A."/>
            <person name="Albrecht D."/>
            <person name="Wollherr A."/>
            <person name="Kabisch J."/>
            <person name="Lehmann R."/>
            <person name="Daniel R."/>
            <person name="Liesegang H."/>
            <person name="Hecker M."/>
            <person name="Sievert S.M."/>
            <person name="Schweder T."/>
        </authorList>
    </citation>
    <scope>NUCLEOTIDE SEQUENCE [LARGE SCALE GENOMIC DNA]</scope>
</reference>
<evidence type="ECO:0000313" key="2">
    <source>
        <dbReference type="EMBL" id="EGV52311.1"/>
    </source>
</evidence>
<dbReference type="Proteomes" id="UP000004491">
    <property type="component" value="Unassembled WGS sequence"/>
</dbReference>
<dbReference type="EMBL" id="AFOC01000012">
    <property type="protein sequence ID" value="EGV52311.1"/>
    <property type="molecule type" value="Genomic_DNA"/>
</dbReference>
<gene>
    <name evidence="2" type="primary">insH</name>
    <name evidence="2" type="ORF">Rifp1Sym_al00300</name>
</gene>
<comment type="caution">
    <text evidence="2">The sequence shown here is derived from an EMBL/GenBank/DDBJ whole genome shotgun (WGS) entry which is preliminary data.</text>
</comment>
<protein>
    <submittedName>
        <fullName evidence="2">Transposase insH for insertion sequence element IS5Y</fullName>
    </submittedName>
</protein>
<dbReference type="PANTHER" id="PTHR35604">
    <property type="entry name" value="TRANSPOSASE INSH FOR INSERTION SEQUENCE ELEMENT IS5A-RELATED"/>
    <property type="match status" value="1"/>
</dbReference>
<evidence type="ECO:0000259" key="1">
    <source>
        <dbReference type="Pfam" id="PF05598"/>
    </source>
</evidence>
<name>G2DAR4_9GAMM</name>
<accession>G2DAR4</accession>
<dbReference type="PANTHER" id="PTHR35604:SF2">
    <property type="entry name" value="TRANSPOSASE INSH FOR INSERTION SEQUENCE ELEMENT IS5A-RELATED"/>
    <property type="match status" value="1"/>
</dbReference>
<organism evidence="2 3">
    <name type="scientific">endosymbiont of Riftia pachyptila</name>
    <name type="common">vent Ph05</name>
    <dbReference type="NCBI Taxonomy" id="1048808"/>
    <lineage>
        <taxon>Bacteria</taxon>
        <taxon>Pseudomonadati</taxon>
        <taxon>Pseudomonadota</taxon>
        <taxon>Gammaproteobacteria</taxon>
        <taxon>sulfur-oxidizing symbionts</taxon>
    </lineage>
</organism>
<dbReference type="Pfam" id="PF05598">
    <property type="entry name" value="DUF772"/>
    <property type="match status" value="1"/>
</dbReference>
<feature type="domain" description="Transposase InsH N-terminal" evidence="1">
    <location>
        <begin position="1"/>
        <end position="58"/>
    </location>
</feature>
<sequence>MDKSIPWKRLEERIAPHYPKAGNGRQPYPLSSLLRIHCLQQHWYELNDPAMEDALYEITSASVCRVIAIQGAYPR</sequence>
<dbReference type="AlphaFoldDB" id="G2DAR4"/>
<keyword evidence="3" id="KW-1185">Reference proteome</keyword>
<dbReference type="InterPro" id="IPR008490">
    <property type="entry name" value="Transposase_InsH_N"/>
</dbReference>